<dbReference type="Gene3D" id="3.90.1150.200">
    <property type="match status" value="1"/>
</dbReference>
<dbReference type="SUPFAM" id="SSF159888">
    <property type="entry name" value="YdhG-like"/>
    <property type="match status" value="1"/>
</dbReference>
<accession>A0ABT9ZIG8</accession>
<evidence type="ECO:0000313" key="2">
    <source>
        <dbReference type="EMBL" id="MDQ0232074.1"/>
    </source>
</evidence>
<reference evidence="2 3" key="1">
    <citation type="submission" date="2023-07" db="EMBL/GenBank/DDBJ databases">
        <title>Genomic Encyclopedia of Type Strains, Phase IV (KMG-IV): sequencing the most valuable type-strain genomes for metagenomic binning, comparative biology and taxonomic classification.</title>
        <authorList>
            <person name="Goeker M."/>
        </authorList>
    </citation>
    <scope>NUCLEOTIDE SEQUENCE [LARGE SCALE GENOMIC DNA]</scope>
    <source>
        <strain evidence="2 3">DSM 29005</strain>
    </source>
</reference>
<keyword evidence="3" id="KW-1185">Reference proteome</keyword>
<proteinExistence type="predicted"/>
<dbReference type="EMBL" id="JAUSUD010000017">
    <property type="protein sequence ID" value="MDQ0232074.1"/>
    <property type="molecule type" value="Genomic_DNA"/>
</dbReference>
<name>A0ABT9ZIG8_9BACI</name>
<gene>
    <name evidence="2" type="ORF">J2S19_003359</name>
</gene>
<dbReference type="InterPro" id="IPR014922">
    <property type="entry name" value="YdhG-like"/>
</dbReference>
<protein>
    <recommendedName>
        <fullName evidence="1">YdhG-like domain-containing protein</fullName>
    </recommendedName>
</protein>
<organism evidence="2 3">
    <name type="scientific">Metabacillus malikii</name>
    <dbReference type="NCBI Taxonomy" id="1504265"/>
    <lineage>
        <taxon>Bacteria</taxon>
        <taxon>Bacillati</taxon>
        <taxon>Bacillota</taxon>
        <taxon>Bacilli</taxon>
        <taxon>Bacillales</taxon>
        <taxon>Bacillaceae</taxon>
        <taxon>Metabacillus</taxon>
    </lineage>
</organism>
<comment type="caution">
    <text evidence="2">The sequence shown here is derived from an EMBL/GenBank/DDBJ whole genome shotgun (WGS) entry which is preliminary data.</text>
</comment>
<sequence length="113" mass="13131">MNPTVTEYLDALDTPWKRDLCNHLREAVHKAIPNVEERIQYKKPHFLKNGKYDAVISVLKINVSFTIYNTQDLQLPEDSFSGPQERKTLKLKKGEATDFEQLSKWVKLATRSL</sequence>
<evidence type="ECO:0000259" key="1">
    <source>
        <dbReference type="Pfam" id="PF08818"/>
    </source>
</evidence>
<evidence type="ECO:0000313" key="3">
    <source>
        <dbReference type="Proteomes" id="UP001234495"/>
    </source>
</evidence>
<feature type="domain" description="YdhG-like" evidence="1">
    <location>
        <begin position="17"/>
        <end position="109"/>
    </location>
</feature>
<dbReference type="Pfam" id="PF08818">
    <property type="entry name" value="DUF1801"/>
    <property type="match status" value="1"/>
</dbReference>
<dbReference type="RefSeq" id="WP_307344067.1">
    <property type="nucleotide sequence ID" value="NZ_JAUSUD010000017.1"/>
</dbReference>
<dbReference type="Proteomes" id="UP001234495">
    <property type="component" value="Unassembled WGS sequence"/>
</dbReference>